<dbReference type="EMBL" id="QDKL01000001">
    <property type="protein sequence ID" value="RZF23173.1"/>
    <property type="molecule type" value="Genomic_DNA"/>
</dbReference>
<keyword evidence="6" id="KW-1185">Reference proteome</keyword>
<dbReference type="InterPro" id="IPR019614">
    <property type="entry name" value="SAM-dep_methyl-trfase"/>
</dbReference>
<comment type="caution">
    <text evidence="5">The sequence shown here is derived from an EMBL/GenBank/DDBJ whole genome shotgun (WGS) entry which is preliminary data.</text>
</comment>
<gene>
    <name evidence="5" type="ORF">DAY19_05230</name>
</gene>
<feature type="domain" description="S-adenosylmethionine-dependent methyltransferase" evidence="4">
    <location>
        <begin position="170"/>
        <end position="332"/>
    </location>
</feature>
<dbReference type="GO" id="GO:0008168">
    <property type="term" value="F:methyltransferase activity"/>
    <property type="evidence" value="ECO:0007669"/>
    <property type="project" value="UniProtKB-KW"/>
</dbReference>
<keyword evidence="2" id="KW-0808">Transferase</keyword>
<dbReference type="PANTHER" id="PTHR42873:SF1">
    <property type="entry name" value="S-ADENOSYLMETHIONINE-DEPENDENT METHYLTRANSFERASE DOMAIN-CONTAINING PROTEIN"/>
    <property type="match status" value="1"/>
</dbReference>
<organism evidence="5 6">
    <name type="scientific">Halobacteriovorax vibrionivorans</name>
    <dbReference type="NCBI Taxonomy" id="2152716"/>
    <lineage>
        <taxon>Bacteria</taxon>
        <taxon>Pseudomonadati</taxon>
        <taxon>Bdellovibrionota</taxon>
        <taxon>Bacteriovoracia</taxon>
        <taxon>Bacteriovoracales</taxon>
        <taxon>Halobacteriovoraceae</taxon>
        <taxon>Halobacteriovorax</taxon>
    </lineage>
</organism>
<evidence type="ECO:0000256" key="3">
    <source>
        <dbReference type="ARBA" id="ARBA00022691"/>
    </source>
</evidence>
<dbReference type="Gene3D" id="3.30.750.80">
    <property type="entry name" value="RNA methyltransferase domain (HRMD) like"/>
    <property type="match status" value="1"/>
</dbReference>
<evidence type="ECO:0000256" key="1">
    <source>
        <dbReference type="ARBA" id="ARBA00022603"/>
    </source>
</evidence>
<dbReference type="GO" id="GO:0032259">
    <property type="term" value="P:methylation"/>
    <property type="evidence" value="ECO:0007669"/>
    <property type="project" value="UniProtKB-KW"/>
</dbReference>
<evidence type="ECO:0000313" key="6">
    <source>
        <dbReference type="Proteomes" id="UP000443582"/>
    </source>
</evidence>
<sequence length="392" mass="44949">MRTINIKKKINLRFEEKVILLSENDIEDSLKSYRPGEWCFFEFNKAKYIGFVNPNSSRKKNICVYKYSQDDPLSLIKNLINNAVSYRKEIGYALDSRLIYGEADGLPGVIVDSYENCAILQINSAGMDQFRNDIKTYLNELIDKDVLLLDNETYRKIEELPTFKKDDLPEVISVTENGFKYKIDRELMQKVGYYYDHRENRRKFEELTIRTGQSFKKGLDLFTYVGSWGLHLLRANVSKVDFVDQANMQGVVDEHLSLNNFSGKGTFIRSDVFKFLDGAINSGNEYDIIVCDPPAFSKNYKDKKAALKGYEKLYNKIFQIIENGGLLAAASCTQNISMSELDQCVLKAANKIGVSVKLIDTGIQGLDHPISNLDSRSNYIKYLAYKVDRNDR</sequence>
<protein>
    <submittedName>
        <fullName evidence="5">Class I SAM-dependent rRNA methyltransferase</fullName>
    </submittedName>
</protein>
<evidence type="ECO:0000313" key="5">
    <source>
        <dbReference type="EMBL" id="RZF23173.1"/>
    </source>
</evidence>
<dbReference type="Pfam" id="PF10672">
    <property type="entry name" value="Methyltrans_SAM"/>
    <property type="match status" value="1"/>
</dbReference>
<dbReference type="CDD" id="cd02440">
    <property type="entry name" value="AdoMet_MTases"/>
    <property type="match status" value="1"/>
</dbReference>
<keyword evidence="1 5" id="KW-0489">Methyltransferase</keyword>
<proteinExistence type="predicted"/>
<dbReference type="Gene3D" id="3.40.50.150">
    <property type="entry name" value="Vaccinia Virus protein VP39"/>
    <property type="match status" value="1"/>
</dbReference>
<dbReference type="RefSeq" id="WP_114706121.1">
    <property type="nucleotide sequence ID" value="NZ_QDKL01000001.1"/>
</dbReference>
<dbReference type="CDD" id="cd11572">
    <property type="entry name" value="RlmI_M_like"/>
    <property type="match status" value="1"/>
</dbReference>
<evidence type="ECO:0000256" key="2">
    <source>
        <dbReference type="ARBA" id="ARBA00022679"/>
    </source>
</evidence>
<keyword evidence="3" id="KW-0949">S-adenosyl-L-methionine</keyword>
<dbReference type="SUPFAM" id="SSF53335">
    <property type="entry name" value="S-adenosyl-L-methionine-dependent methyltransferases"/>
    <property type="match status" value="1"/>
</dbReference>
<reference evidence="6" key="1">
    <citation type="journal article" date="2019" name="Int. J. Syst. Evol. Microbiol.">
        <title>Halobacteriovorax valvorus sp. nov., a novel prokaryotic predator isolated from coastal seawater of China.</title>
        <authorList>
            <person name="Chen M.-X."/>
        </authorList>
    </citation>
    <scope>NUCLEOTIDE SEQUENCE [LARGE SCALE GENOMIC DNA]</scope>
    <source>
        <strain evidence="6">BL9</strain>
    </source>
</reference>
<dbReference type="Proteomes" id="UP000443582">
    <property type="component" value="Unassembled WGS sequence"/>
</dbReference>
<name>A0ABY0IJN0_9BACT</name>
<accession>A0ABY0IJN0</accession>
<dbReference type="InterPro" id="IPR029063">
    <property type="entry name" value="SAM-dependent_MTases_sf"/>
</dbReference>
<dbReference type="PANTHER" id="PTHR42873">
    <property type="entry name" value="RIBOSOMAL RNA LARGE SUBUNIT METHYLTRANSFERASE"/>
    <property type="match status" value="1"/>
</dbReference>
<evidence type="ECO:0000259" key="4">
    <source>
        <dbReference type="Pfam" id="PF10672"/>
    </source>
</evidence>